<dbReference type="AlphaFoldDB" id="A0AAW2PPH7"/>
<feature type="domain" description="DUF642" evidence="1">
    <location>
        <begin position="21"/>
        <end position="102"/>
    </location>
</feature>
<reference evidence="2" key="1">
    <citation type="submission" date="2020-06" db="EMBL/GenBank/DDBJ databases">
        <authorList>
            <person name="Li T."/>
            <person name="Hu X."/>
            <person name="Zhang T."/>
            <person name="Song X."/>
            <person name="Zhang H."/>
            <person name="Dai N."/>
            <person name="Sheng W."/>
            <person name="Hou X."/>
            <person name="Wei L."/>
        </authorList>
    </citation>
    <scope>NUCLEOTIDE SEQUENCE</scope>
    <source>
        <strain evidence="2">KEN8</strain>
        <tissue evidence="2">Leaf</tissue>
    </source>
</reference>
<protein>
    <recommendedName>
        <fullName evidence="1">DUF642 domain-containing protein</fullName>
    </recommendedName>
</protein>
<sequence length="134" mass="15163">MVVQRYCSGTLRPALTHRFKARQGHAVQLGENGRINQTLRGTADGYWDHILSFNLAALNEGCAADSHAAVNVSVLETWKVFFLGRNLSRDMWERYAFYMGGWGRGTLSILRLRAWHQTQGGTVPAAGLWWMRLL</sequence>
<name>A0AAW2PPH7_9LAMI</name>
<organism evidence="2">
    <name type="scientific">Sesamum calycinum</name>
    <dbReference type="NCBI Taxonomy" id="2727403"/>
    <lineage>
        <taxon>Eukaryota</taxon>
        <taxon>Viridiplantae</taxon>
        <taxon>Streptophyta</taxon>
        <taxon>Embryophyta</taxon>
        <taxon>Tracheophyta</taxon>
        <taxon>Spermatophyta</taxon>
        <taxon>Magnoliopsida</taxon>
        <taxon>eudicotyledons</taxon>
        <taxon>Gunneridae</taxon>
        <taxon>Pentapetalae</taxon>
        <taxon>asterids</taxon>
        <taxon>lamiids</taxon>
        <taxon>Lamiales</taxon>
        <taxon>Pedaliaceae</taxon>
        <taxon>Sesamum</taxon>
    </lineage>
</organism>
<accession>A0AAW2PPH7</accession>
<gene>
    <name evidence="2" type="ORF">Scaly_1462900</name>
</gene>
<reference evidence="2" key="2">
    <citation type="journal article" date="2024" name="Plant">
        <title>Genomic evolution and insights into agronomic trait innovations of Sesamum species.</title>
        <authorList>
            <person name="Miao H."/>
            <person name="Wang L."/>
            <person name="Qu L."/>
            <person name="Liu H."/>
            <person name="Sun Y."/>
            <person name="Le M."/>
            <person name="Wang Q."/>
            <person name="Wei S."/>
            <person name="Zheng Y."/>
            <person name="Lin W."/>
            <person name="Duan Y."/>
            <person name="Cao H."/>
            <person name="Xiong S."/>
            <person name="Wang X."/>
            <person name="Wei L."/>
            <person name="Li C."/>
            <person name="Ma Q."/>
            <person name="Ju M."/>
            <person name="Zhao R."/>
            <person name="Li G."/>
            <person name="Mu C."/>
            <person name="Tian Q."/>
            <person name="Mei H."/>
            <person name="Zhang T."/>
            <person name="Gao T."/>
            <person name="Zhang H."/>
        </authorList>
    </citation>
    <scope>NUCLEOTIDE SEQUENCE</scope>
    <source>
        <strain evidence="2">KEN8</strain>
    </source>
</reference>
<evidence type="ECO:0000259" key="1">
    <source>
        <dbReference type="Pfam" id="PF04862"/>
    </source>
</evidence>
<dbReference type="InterPro" id="IPR006946">
    <property type="entry name" value="DGR2-like_dom"/>
</dbReference>
<proteinExistence type="predicted"/>
<evidence type="ECO:0000313" key="2">
    <source>
        <dbReference type="EMBL" id="KAL0357772.1"/>
    </source>
</evidence>
<dbReference type="EMBL" id="JACGWM010000008">
    <property type="protein sequence ID" value="KAL0357772.1"/>
    <property type="molecule type" value="Genomic_DNA"/>
</dbReference>
<comment type="caution">
    <text evidence="2">The sequence shown here is derived from an EMBL/GenBank/DDBJ whole genome shotgun (WGS) entry which is preliminary data.</text>
</comment>
<dbReference type="Pfam" id="PF04862">
    <property type="entry name" value="DUF642"/>
    <property type="match status" value="1"/>
</dbReference>